<dbReference type="InterPro" id="IPR011989">
    <property type="entry name" value="ARM-like"/>
</dbReference>
<dbReference type="AlphaFoldDB" id="A0A137NZ02"/>
<sequence length="156" mass="17434">ADHREIGVKLLYVLLDCVNEDLLLSEISFLTPHFKELTEFLTQTGYSTNMASGIRIQAFNYLFFALEYKKEAIRKHKHIQPLLATLTTHFSPASSIVKGLAQFMALKLTSADENENFDLLNERAAATDAAGALPPICGAATELPFDLEQIWNKSFL</sequence>
<dbReference type="EMBL" id="KQ964598">
    <property type="protein sequence ID" value="KXN68070.1"/>
    <property type="molecule type" value="Genomic_DNA"/>
</dbReference>
<name>A0A137NZ02_CONC2</name>
<accession>A0A137NZ02</accession>
<evidence type="ECO:0000313" key="2">
    <source>
        <dbReference type="Proteomes" id="UP000070444"/>
    </source>
</evidence>
<reference evidence="1 2" key="1">
    <citation type="journal article" date="2015" name="Genome Biol. Evol.">
        <title>Phylogenomic analyses indicate that early fungi evolved digesting cell walls of algal ancestors of land plants.</title>
        <authorList>
            <person name="Chang Y."/>
            <person name="Wang S."/>
            <person name="Sekimoto S."/>
            <person name="Aerts A.L."/>
            <person name="Choi C."/>
            <person name="Clum A."/>
            <person name="LaButti K.M."/>
            <person name="Lindquist E.A."/>
            <person name="Yee Ngan C."/>
            <person name="Ohm R.A."/>
            <person name="Salamov A.A."/>
            <person name="Grigoriev I.V."/>
            <person name="Spatafora J.W."/>
            <person name="Berbee M.L."/>
        </authorList>
    </citation>
    <scope>NUCLEOTIDE SEQUENCE [LARGE SCALE GENOMIC DNA]</scope>
    <source>
        <strain evidence="1 2">NRRL 28638</strain>
    </source>
</reference>
<feature type="non-terminal residue" evidence="1">
    <location>
        <position position="1"/>
    </location>
</feature>
<keyword evidence="2" id="KW-1185">Reference proteome</keyword>
<gene>
    <name evidence="1" type="ORF">CONCODRAFT_166918</name>
</gene>
<protein>
    <submittedName>
        <fullName evidence="1">Uncharacterized protein</fullName>
    </submittedName>
</protein>
<organism evidence="1 2">
    <name type="scientific">Conidiobolus coronatus (strain ATCC 28846 / CBS 209.66 / NRRL 28638)</name>
    <name type="common">Delacroixia coronata</name>
    <dbReference type="NCBI Taxonomy" id="796925"/>
    <lineage>
        <taxon>Eukaryota</taxon>
        <taxon>Fungi</taxon>
        <taxon>Fungi incertae sedis</taxon>
        <taxon>Zoopagomycota</taxon>
        <taxon>Entomophthoromycotina</taxon>
        <taxon>Entomophthoromycetes</taxon>
        <taxon>Entomophthorales</taxon>
        <taxon>Ancylistaceae</taxon>
        <taxon>Conidiobolus</taxon>
    </lineage>
</organism>
<dbReference type="Gene3D" id="1.25.10.10">
    <property type="entry name" value="Leucine-rich Repeat Variant"/>
    <property type="match status" value="1"/>
</dbReference>
<proteinExistence type="predicted"/>
<evidence type="ECO:0000313" key="1">
    <source>
        <dbReference type="EMBL" id="KXN68070.1"/>
    </source>
</evidence>
<dbReference type="Proteomes" id="UP000070444">
    <property type="component" value="Unassembled WGS sequence"/>
</dbReference>